<dbReference type="Proteomes" id="UP000824264">
    <property type="component" value="Unassembled WGS sequence"/>
</dbReference>
<dbReference type="EMBL" id="DXGI01000134">
    <property type="protein sequence ID" value="HIW78252.1"/>
    <property type="molecule type" value="Genomic_DNA"/>
</dbReference>
<dbReference type="InterPro" id="IPR018988">
    <property type="entry name" value="DUF2000"/>
</dbReference>
<protein>
    <submittedName>
        <fullName evidence="1">DUF2000 domain-containing protein</fullName>
    </submittedName>
</protein>
<evidence type="ECO:0000313" key="1">
    <source>
        <dbReference type="EMBL" id="HIW78252.1"/>
    </source>
</evidence>
<gene>
    <name evidence="1" type="ORF">H9874_03805</name>
</gene>
<organism evidence="1 2">
    <name type="scientific">Candidatus Bilophila faecipullorum</name>
    <dbReference type="NCBI Taxonomy" id="2838482"/>
    <lineage>
        <taxon>Bacteria</taxon>
        <taxon>Pseudomonadati</taxon>
        <taxon>Thermodesulfobacteriota</taxon>
        <taxon>Desulfovibrionia</taxon>
        <taxon>Desulfovibrionales</taxon>
        <taxon>Desulfovibrionaceae</taxon>
        <taxon>Bilophila</taxon>
    </lineage>
</organism>
<dbReference type="Pfam" id="PF09391">
    <property type="entry name" value="DUF2000"/>
    <property type="match status" value="1"/>
</dbReference>
<dbReference type="PIRSF" id="PIRSF033736">
    <property type="entry name" value="UCP033763"/>
    <property type="match status" value="1"/>
</dbReference>
<sequence>MILDENLPLGLLANTAAILGMTLGKLVPEAVGEDVNDASGMRHRGIVEVPVPILRADRERIRAIRKTLYEPEYAGVTVADFSDVAQKCHVYEDYIQAIAEVGEGELHYYGIGLCGTKKLINKLTGSMPLLR</sequence>
<evidence type="ECO:0000313" key="2">
    <source>
        <dbReference type="Proteomes" id="UP000824264"/>
    </source>
</evidence>
<dbReference type="AlphaFoldDB" id="A0A9D1U8B2"/>
<comment type="caution">
    <text evidence="1">The sequence shown here is derived from an EMBL/GenBank/DDBJ whole genome shotgun (WGS) entry which is preliminary data.</text>
</comment>
<dbReference type="InterPro" id="IPR017021">
    <property type="entry name" value="UCP033763"/>
</dbReference>
<name>A0A9D1U8B2_9BACT</name>
<accession>A0A9D1U8B2</accession>
<dbReference type="InterPro" id="IPR023476">
    <property type="entry name" value="Pep_tRNA_hydro_II_dom_sf"/>
</dbReference>
<reference evidence="1" key="2">
    <citation type="submission" date="2021-04" db="EMBL/GenBank/DDBJ databases">
        <authorList>
            <person name="Gilroy R."/>
        </authorList>
    </citation>
    <scope>NUCLEOTIDE SEQUENCE</scope>
    <source>
        <strain evidence="1">ChiSxjej5B17-1746</strain>
    </source>
</reference>
<dbReference type="Gene3D" id="3.40.1490.10">
    <property type="entry name" value="Bit1"/>
    <property type="match status" value="1"/>
</dbReference>
<proteinExistence type="predicted"/>
<dbReference type="SUPFAM" id="SSF102462">
    <property type="entry name" value="Peptidyl-tRNA hydrolase II"/>
    <property type="match status" value="1"/>
</dbReference>
<reference evidence="1" key="1">
    <citation type="journal article" date="2021" name="PeerJ">
        <title>Extensive microbial diversity within the chicken gut microbiome revealed by metagenomics and culture.</title>
        <authorList>
            <person name="Gilroy R."/>
            <person name="Ravi A."/>
            <person name="Getino M."/>
            <person name="Pursley I."/>
            <person name="Horton D.L."/>
            <person name="Alikhan N.F."/>
            <person name="Baker D."/>
            <person name="Gharbi K."/>
            <person name="Hall N."/>
            <person name="Watson M."/>
            <person name="Adriaenssens E.M."/>
            <person name="Foster-Nyarko E."/>
            <person name="Jarju S."/>
            <person name="Secka A."/>
            <person name="Antonio M."/>
            <person name="Oren A."/>
            <person name="Chaudhuri R.R."/>
            <person name="La Ragione R."/>
            <person name="Hildebrand F."/>
            <person name="Pallen M.J."/>
        </authorList>
    </citation>
    <scope>NUCLEOTIDE SEQUENCE</scope>
    <source>
        <strain evidence="1">ChiSxjej5B17-1746</strain>
    </source>
</reference>